<dbReference type="Proteomes" id="UP000001555">
    <property type="component" value="Unassembled WGS sequence"/>
</dbReference>
<sequence length="213" mass="24029">MHGSLKERRKDFSVILPPEASRRSTYFSPLVYARQMDLLVQWSHNLVEKPVKATCPSPLHGDDDEKALSVEGILESVKSSYLEEQAEAVLSKLMLSFSFVGFRYKLTKSSRKHLNHPHPPLPRPVMIRTAQPVAYHEICEASTAWNTTYNQITGCLELVGKDSFVSYPGRPPRELLKRIAGAALFNMDMDDFQGLCGKKNSLTRTFASFLNLV</sequence>
<dbReference type="VEuPathDB" id="VectorBase:ISCP_008621"/>
<dbReference type="VEuPathDB" id="VectorBase:ISCW017434"/>
<dbReference type="EnsemblMetazoa" id="ISCW017434-RA">
    <property type="protein sequence ID" value="ISCW017434-PA"/>
    <property type="gene ID" value="ISCW017434"/>
</dbReference>
<dbReference type="GO" id="GO:0004568">
    <property type="term" value="F:chitinase activity"/>
    <property type="evidence" value="ECO:0000318"/>
    <property type="project" value="GO_Central"/>
</dbReference>
<reference evidence="1 3" key="1">
    <citation type="submission" date="2008-03" db="EMBL/GenBank/DDBJ databases">
        <title>Annotation of Ixodes scapularis.</title>
        <authorList>
            <consortium name="Ixodes scapularis Genome Project Consortium"/>
            <person name="Caler E."/>
            <person name="Hannick L.I."/>
            <person name="Bidwell S."/>
            <person name="Joardar V."/>
            <person name="Thiagarajan M."/>
            <person name="Amedeo P."/>
            <person name="Galinsky K.J."/>
            <person name="Schobel S."/>
            <person name="Inman J."/>
            <person name="Hostetler J."/>
            <person name="Miller J."/>
            <person name="Hammond M."/>
            <person name="Megy K."/>
            <person name="Lawson D."/>
            <person name="Kodira C."/>
            <person name="Sutton G."/>
            <person name="Meyer J."/>
            <person name="Hill C.A."/>
            <person name="Birren B."/>
            <person name="Nene V."/>
            <person name="Collins F."/>
            <person name="Alarcon-Chaidez F."/>
            <person name="Wikel S."/>
            <person name="Strausberg R."/>
        </authorList>
    </citation>
    <scope>NUCLEOTIDE SEQUENCE [LARGE SCALE GENOMIC DNA]</scope>
    <source>
        <strain evidence="3">Wikel</strain>
        <strain evidence="1">Wikel colony</strain>
    </source>
</reference>
<evidence type="ECO:0000313" key="1">
    <source>
        <dbReference type="EMBL" id="EEC04201.1"/>
    </source>
</evidence>
<dbReference type="EMBL" id="DS682300">
    <property type="protein sequence ID" value="EEC04201.1"/>
    <property type="molecule type" value="Genomic_DNA"/>
</dbReference>
<reference evidence="2" key="2">
    <citation type="submission" date="2020-05" db="UniProtKB">
        <authorList>
            <consortium name="EnsemblMetazoa"/>
        </authorList>
    </citation>
    <scope>IDENTIFICATION</scope>
    <source>
        <strain evidence="2">wikel</strain>
    </source>
</reference>
<dbReference type="OrthoDB" id="6516019at2759"/>
<evidence type="ECO:0000313" key="3">
    <source>
        <dbReference type="Proteomes" id="UP000001555"/>
    </source>
</evidence>
<dbReference type="EMBL" id="ABJB010053225">
    <property type="status" value="NOT_ANNOTATED_CDS"/>
    <property type="molecule type" value="Genomic_DNA"/>
</dbReference>
<dbReference type="VEuPathDB" id="VectorBase:ISCI017434"/>
<proteinExistence type="predicted"/>
<dbReference type="EMBL" id="ABJB010327815">
    <property type="status" value="NOT_ANNOTATED_CDS"/>
    <property type="molecule type" value="Genomic_DNA"/>
</dbReference>
<dbReference type="PaxDb" id="6945-B7PC79"/>
<accession>B7PC79</accession>
<dbReference type="EMBL" id="ABJB010961916">
    <property type="status" value="NOT_ANNOTATED_CDS"/>
    <property type="molecule type" value="Genomic_DNA"/>
</dbReference>
<dbReference type="GO" id="GO:0005576">
    <property type="term" value="C:extracellular region"/>
    <property type="evidence" value="ECO:0000318"/>
    <property type="project" value="GO_Central"/>
</dbReference>
<protein>
    <submittedName>
        <fullName evidence="1">Chitinase, putative</fullName>
    </submittedName>
</protein>
<dbReference type="EMBL" id="ABJB010026341">
    <property type="status" value="NOT_ANNOTATED_CDS"/>
    <property type="molecule type" value="Genomic_DNA"/>
</dbReference>
<keyword evidence="3" id="KW-1185">Reference proteome</keyword>
<dbReference type="GO" id="GO:0006032">
    <property type="term" value="P:chitin catabolic process"/>
    <property type="evidence" value="ECO:0000318"/>
    <property type="project" value="GO_Central"/>
</dbReference>
<dbReference type="HOGENOM" id="CLU_1295631_0_0_1"/>
<organism>
    <name type="scientific">Ixodes scapularis</name>
    <name type="common">Black-legged tick</name>
    <name type="synonym">Deer tick</name>
    <dbReference type="NCBI Taxonomy" id="6945"/>
    <lineage>
        <taxon>Eukaryota</taxon>
        <taxon>Metazoa</taxon>
        <taxon>Ecdysozoa</taxon>
        <taxon>Arthropoda</taxon>
        <taxon>Chelicerata</taxon>
        <taxon>Arachnida</taxon>
        <taxon>Acari</taxon>
        <taxon>Parasitiformes</taxon>
        <taxon>Ixodida</taxon>
        <taxon>Ixodoidea</taxon>
        <taxon>Ixodidae</taxon>
        <taxon>Ixodinae</taxon>
        <taxon>Ixodes</taxon>
    </lineage>
</organism>
<gene>
    <name evidence="1" type="ORF">IscW_ISCW017434</name>
</gene>
<dbReference type="AlphaFoldDB" id="B7PC79"/>
<evidence type="ECO:0000313" key="2">
    <source>
        <dbReference type="EnsemblMetazoa" id="ISCW017434-PA"/>
    </source>
</evidence>
<dbReference type="InParanoid" id="B7PC79"/>
<name>B7PC79_IXOSC</name>